<gene>
    <name evidence="9" type="ORF">CMV_024813</name>
</gene>
<evidence type="ECO:0000256" key="8">
    <source>
        <dbReference type="SAM" id="Phobius"/>
    </source>
</evidence>
<accession>A0A8J4VHI8</accession>
<dbReference type="GO" id="GO:0016042">
    <property type="term" value="P:lipid catabolic process"/>
    <property type="evidence" value="ECO:0007669"/>
    <property type="project" value="UniProtKB-KW"/>
</dbReference>
<dbReference type="InterPro" id="IPR001087">
    <property type="entry name" value="GDSL"/>
</dbReference>
<keyword evidence="3" id="KW-0964">Secreted</keyword>
<feature type="transmembrane region" description="Helical" evidence="8">
    <location>
        <begin position="33"/>
        <end position="61"/>
    </location>
</feature>
<dbReference type="EMBL" id="JRKL02006196">
    <property type="protein sequence ID" value="KAF3949304.1"/>
    <property type="molecule type" value="Genomic_DNA"/>
</dbReference>
<dbReference type="GO" id="GO:0016788">
    <property type="term" value="F:hydrolase activity, acting on ester bonds"/>
    <property type="evidence" value="ECO:0007669"/>
    <property type="project" value="InterPro"/>
</dbReference>
<evidence type="ECO:0000256" key="2">
    <source>
        <dbReference type="ARBA" id="ARBA00008668"/>
    </source>
</evidence>
<evidence type="ECO:0000256" key="7">
    <source>
        <dbReference type="ARBA" id="ARBA00023098"/>
    </source>
</evidence>
<keyword evidence="8" id="KW-0812">Transmembrane</keyword>
<dbReference type="PANTHER" id="PTHR45650:SF9">
    <property type="entry name" value="SGNH HYDROLASE-TYPE ESTERASE DOMAIN-CONTAINING PROTEIN"/>
    <property type="match status" value="1"/>
</dbReference>
<evidence type="ECO:0000313" key="10">
    <source>
        <dbReference type="Proteomes" id="UP000737018"/>
    </source>
</evidence>
<comment type="subcellular location">
    <subcellularLocation>
        <location evidence="1">Secreted</location>
    </subcellularLocation>
</comment>
<dbReference type="InterPro" id="IPR035669">
    <property type="entry name" value="SGNH_plant_lipase-like"/>
</dbReference>
<proteinExistence type="inferred from homology"/>
<dbReference type="Proteomes" id="UP000737018">
    <property type="component" value="Unassembled WGS sequence"/>
</dbReference>
<dbReference type="Pfam" id="PF00657">
    <property type="entry name" value="Lipase_GDSL"/>
    <property type="match status" value="1"/>
</dbReference>
<protein>
    <recommendedName>
        <fullName evidence="11">GDSL esterase/lipase</fullName>
    </recommendedName>
</protein>
<keyword evidence="4" id="KW-0732">Signal</keyword>
<keyword evidence="6" id="KW-0442">Lipid degradation</keyword>
<reference evidence="9" key="1">
    <citation type="submission" date="2020-03" db="EMBL/GenBank/DDBJ databases">
        <title>Castanea mollissima Vanexum genome sequencing.</title>
        <authorList>
            <person name="Staton M."/>
        </authorList>
    </citation>
    <scope>NUCLEOTIDE SEQUENCE</scope>
    <source>
        <tissue evidence="9">Leaf</tissue>
    </source>
</reference>
<dbReference type="AlphaFoldDB" id="A0A8J4VHI8"/>
<sequence length="408" mass="45429">MAPRFEPRANMEDLEASFLDKKKKESTKWKEGVFYYTLCSAYALAFCIALTLLMLLGFLLVSNLQKYRVTETSQPQVPCFFVFGDSLSDNGNNNDLMTMAKANYQPYGIDFPEGPTGRFTNGRNLVDVIAELLGFASYIPPFATARGEEILKGVNYASGAAGIREESGQEQGDRICMDRQLKNHQITVSNITKLLGNNESLATAYLNKCIYSVAIGSNDYLNNYFLPQYYPTSSIYNEEQYAAVLAQQLYQQLLTLHKLGARKVALFGLGLLGYTPVELATCSTNGSSCVENIDNAVALFNDRLVSLVDDFNTNLPNATFIFINTTQISLNSSSAEVTDVPCCEVLRYPQPQTQCVPFGKECSNRSEYSFWDAVHPTEVAYVVYGERAYRAESPIDSYPFDIESLAQL</sequence>
<keyword evidence="5" id="KW-0378">Hydrolase</keyword>
<evidence type="ECO:0000256" key="5">
    <source>
        <dbReference type="ARBA" id="ARBA00022801"/>
    </source>
</evidence>
<evidence type="ECO:0000256" key="4">
    <source>
        <dbReference type="ARBA" id="ARBA00022729"/>
    </source>
</evidence>
<comment type="similarity">
    <text evidence="2">Belongs to the 'GDSL' lipolytic enzyme family.</text>
</comment>
<comment type="caution">
    <text evidence="9">The sequence shown here is derived from an EMBL/GenBank/DDBJ whole genome shotgun (WGS) entry which is preliminary data.</text>
</comment>
<evidence type="ECO:0000256" key="1">
    <source>
        <dbReference type="ARBA" id="ARBA00004613"/>
    </source>
</evidence>
<keyword evidence="8" id="KW-1133">Transmembrane helix</keyword>
<keyword evidence="10" id="KW-1185">Reference proteome</keyword>
<organism evidence="9 10">
    <name type="scientific">Castanea mollissima</name>
    <name type="common">Chinese chestnut</name>
    <dbReference type="NCBI Taxonomy" id="60419"/>
    <lineage>
        <taxon>Eukaryota</taxon>
        <taxon>Viridiplantae</taxon>
        <taxon>Streptophyta</taxon>
        <taxon>Embryophyta</taxon>
        <taxon>Tracheophyta</taxon>
        <taxon>Spermatophyta</taxon>
        <taxon>Magnoliopsida</taxon>
        <taxon>eudicotyledons</taxon>
        <taxon>Gunneridae</taxon>
        <taxon>Pentapetalae</taxon>
        <taxon>rosids</taxon>
        <taxon>fabids</taxon>
        <taxon>Fagales</taxon>
        <taxon>Fagaceae</taxon>
        <taxon>Castanea</taxon>
    </lineage>
</organism>
<evidence type="ECO:0008006" key="11">
    <source>
        <dbReference type="Google" id="ProtNLM"/>
    </source>
</evidence>
<evidence type="ECO:0000256" key="3">
    <source>
        <dbReference type="ARBA" id="ARBA00022525"/>
    </source>
</evidence>
<dbReference type="Gene3D" id="3.40.50.1110">
    <property type="entry name" value="SGNH hydrolase"/>
    <property type="match status" value="1"/>
</dbReference>
<dbReference type="SUPFAM" id="SSF52266">
    <property type="entry name" value="SGNH hydrolase"/>
    <property type="match status" value="1"/>
</dbReference>
<dbReference type="OrthoDB" id="1683520at2759"/>
<keyword evidence="8" id="KW-0472">Membrane</keyword>
<name>A0A8J4VHI8_9ROSI</name>
<dbReference type="GO" id="GO:0005576">
    <property type="term" value="C:extracellular region"/>
    <property type="evidence" value="ECO:0007669"/>
    <property type="project" value="UniProtKB-SubCell"/>
</dbReference>
<keyword evidence="7" id="KW-0443">Lipid metabolism</keyword>
<dbReference type="CDD" id="cd01837">
    <property type="entry name" value="SGNH_plant_lipase_like"/>
    <property type="match status" value="1"/>
</dbReference>
<evidence type="ECO:0000313" key="9">
    <source>
        <dbReference type="EMBL" id="KAF3949304.1"/>
    </source>
</evidence>
<dbReference type="InterPro" id="IPR051238">
    <property type="entry name" value="GDSL_esterase/lipase"/>
</dbReference>
<dbReference type="InterPro" id="IPR036514">
    <property type="entry name" value="SGNH_hydro_sf"/>
</dbReference>
<evidence type="ECO:0000256" key="6">
    <source>
        <dbReference type="ARBA" id="ARBA00022963"/>
    </source>
</evidence>
<dbReference type="PANTHER" id="PTHR45650">
    <property type="entry name" value="GDSL-LIKE LIPASE/ACYLHYDROLASE-RELATED"/>
    <property type="match status" value="1"/>
</dbReference>